<dbReference type="AlphaFoldDB" id="A0A7M5WQW8"/>
<dbReference type="EnsemblMetazoa" id="CLYHEMT003541.1">
    <property type="protein sequence ID" value="CLYHEMP003541.1"/>
    <property type="gene ID" value="CLYHEMG003541"/>
</dbReference>
<feature type="signal peptide" evidence="3">
    <location>
        <begin position="1"/>
        <end position="16"/>
    </location>
</feature>
<evidence type="ECO:0000256" key="3">
    <source>
        <dbReference type="SAM" id="SignalP"/>
    </source>
</evidence>
<dbReference type="PANTHER" id="PTHR22935:SF95">
    <property type="entry name" value="BETA-LACTAMASE-LIKE 1-RELATED"/>
    <property type="match status" value="1"/>
</dbReference>
<feature type="transmembrane region" description="Helical" evidence="2">
    <location>
        <begin position="541"/>
        <end position="561"/>
    </location>
</feature>
<dbReference type="InterPro" id="IPR001466">
    <property type="entry name" value="Beta-lactam-related"/>
</dbReference>
<dbReference type="OrthoDB" id="5946976at2759"/>
<dbReference type="Pfam" id="PF00144">
    <property type="entry name" value="Beta-lactamase"/>
    <property type="match status" value="1"/>
</dbReference>
<keyword evidence="2" id="KW-0812">Transmembrane</keyword>
<evidence type="ECO:0000259" key="4">
    <source>
        <dbReference type="Pfam" id="PF00144"/>
    </source>
</evidence>
<dbReference type="RefSeq" id="XP_066926479.1">
    <property type="nucleotide sequence ID" value="XM_067070378.1"/>
</dbReference>
<dbReference type="Proteomes" id="UP000594262">
    <property type="component" value="Unplaced"/>
</dbReference>
<evidence type="ECO:0000256" key="1">
    <source>
        <dbReference type="ARBA" id="ARBA00038473"/>
    </source>
</evidence>
<proteinExistence type="inferred from homology"/>
<accession>A0A7M5WQW8</accession>
<keyword evidence="3" id="KW-0732">Signal</keyword>
<dbReference type="InterPro" id="IPR051478">
    <property type="entry name" value="Beta-lactamase-like_AB/R"/>
</dbReference>
<dbReference type="PANTHER" id="PTHR22935">
    <property type="entry name" value="PENICILLIN-BINDING PROTEIN"/>
    <property type="match status" value="1"/>
</dbReference>
<feature type="domain" description="Beta-lactamase-related" evidence="4">
    <location>
        <begin position="122"/>
        <end position="488"/>
    </location>
</feature>
<dbReference type="SUPFAM" id="SSF56601">
    <property type="entry name" value="beta-lactamase/transpeptidase-like"/>
    <property type="match status" value="1"/>
</dbReference>
<evidence type="ECO:0000313" key="6">
    <source>
        <dbReference type="Proteomes" id="UP000594262"/>
    </source>
</evidence>
<keyword evidence="6" id="KW-1185">Reference proteome</keyword>
<organism evidence="5 6">
    <name type="scientific">Clytia hemisphaerica</name>
    <dbReference type="NCBI Taxonomy" id="252671"/>
    <lineage>
        <taxon>Eukaryota</taxon>
        <taxon>Metazoa</taxon>
        <taxon>Cnidaria</taxon>
        <taxon>Hydrozoa</taxon>
        <taxon>Hydroidolina</taxon>
        <taxon>Leptothecata</taxon>
        <taxon>Obeliida</taxon>
        <taxon>Clytiidae</taxon>
        <taxon>Clytia</taxon>
    </lineage>
</organism>
<evidence type="ECO:0000313" key="5">
    <source>
        <dbReference type="EnsemblMetazoa" id="CLYHEMP003541.1"/>
    </source>
</evidence>
<dbReference type="Gene3D" id="3.40.710.10">
    <property type="entry name" value="DD-peptidase/beta-lactamase superfamily"/>
    <property type="match status" value="1"/>
</dbReference>
<reference evidence="5" key="1">
    <citation type="submission" date="2021-01" db="UniProtKB">
        <authorList>
            <consortium name="EnsemblMetazoa"/>
        </authorList>
    </citation>
    <scope>IDENTIFICATION</scope>
</reference>
<dbReference type="GeneID" id="136813883"/>
<evidence type="ECO:0000256" key="2">
    <source>
        <dbReference type="SAM" id="Phobius"/>
    </source>
</evidence>
<name>A0A7M5WQW8_9CNID</name>
<dbReference type="InterPro" id="IPR012338">
    <property type="entry name" value="Beta-lactam/transpept-like"/>
</dbReference>
<sequence length="564" mass="63585">MLKVLTFLTLIISTKTFDISLNENQKIILREFDDLLNSKVDKTTGLFDGVGSIDVAVWKKDGQTQNVSPVFIRSLGKSQIKPVLENIQHVNISKPSVPLQRLSDEYLDINQMNTDMLPAMNSTERNQYRIASISKSFLGYIADYLAMHRGLDLNEKISPKYIDLSSLGKAHGWDTALPQNGFSSNAINSSVFTNSITFQHLLSHTSGLSRESMKATTYGYGSSRTSTPACPPETPSCSNDRDLNWRPWTKHILQYMMPACGYTKYPESSKTLDTCLPGQYYHYSNAGYSILGLALDSYMKMQIKKTTLEEFFTRHLTEGGLEDTVQSWIFYNAQQRNRTTHGCQGGSDKEHCNQKRALTDYADRGIKTPPGGIWSTTDNLAHLMLQTIQNNSRLFNNLINSPPSQKPSYDAQSEEDPSHMPLTVFRYHHGFYIADNYTCLASQNGRILYGSWGTVPGFTSYIISNKPREVGEDQYAVVMLRSYNYNKRLNLGNQARRLLWRLLNPSHEKKELRCPVTVCDDHCVGDHIQGTTPSSANKLSVFHQTFTCYILAFAIGVGMILKTV</sequence>
<keyword evidence="2" id="KW-1133">Transmembrane helix</keyword>
<protein>
    <recommendedName>
        <fullName evidence="4">Beta-lactamase-related domain-containing protein</fullName>
    </recommendedName>
</protein>
<comment type="similarity">
    <text evidence="1">Belongs to the beta-lactamase family.</text>
</comment>
<feature type="chain" id="PRO_5029611966" description="Beta-lactamase-related domain-containing protein" evidence="3">
    <location>
        <begin position="17"/>
        <end position="564"/>
    </location>
</feature>
<keyword evidence="2" id="KW-0472">Membrane</keyword>